<evidence type="ECO:0000313" key="2">
    <source>
        <dbReference type="EMBL" id="KAK3098585.1"/>
    </source>
</evidence>
<dbReference type="EMBL" id="VSWD01000007">
    <property type="protein sequence ID" value="KAK3098585.1"/>
    <property type="molecule type" value="Genomic_DNA"/>
</dbReference>
<evidence type="ECO:0000256" key="1">
    <source>
        <dbReference type="SAM" id="Phobius"/>
    </source>
</evidence>
<proteinExistence type="predicted"/>
<gene>
    <name evidence="2" type="ORF">FSP39_020954</name>
</gene>
<keyword evidence="1" id="KW-0472">Membrane</keyword>
<sequence length="117" mass="13169">MQRDSLQSWRAVVCFMLVTPLSINMILLIKTVTANNKITTEDGGDGANVVLVNRGIMAGSTEDPLRHAQKEMCKYECGELYFRCKIKTCAIDDDACTNQCTEMFRGCFFTCDYAIYV</sequence>
<keyword evidence="1" id="KW-1133">Transmembrane helix</keyword>
<reference evidence="2" key="1">
    <citation type="submission" date="2019-08" db="EMBL/GenBank/DDBJ databases">
        <title>The improved chromosome-level genome for the pearl oyster Pinctada fucata martensii using PacBio sequencing and Hi-C.</title>
        <authorList>
            <person name="Zheng Z."/>
        </authorList>
    </citation>
    <scope>NUCLEOTIDE SEQUENCE</scope>
    <source>
        <strain evidence="2">ZZ-2019</strain>
        <tissue evidence="2">Adductor muscle</tissue>
    </source>
</reference>
<dbReference type="Proteomes" id="UP001186944">
    <property type="component" value="Unassembled WGS sequence"/>
</dbReference>
<feature type="transmembrane region" description="Helical" evidence="1">
    <location>
        <begin position="12"/>
        <end position="29"/>
    </location>
</feature>
<keyword evidence="3" id="KW-1185">Reference proteome</keyword>
<dbReference type="AlphaFoldDB" id="A0AA88Y4Z0"/>
<organism evidence="2 3">
    <name type="scientific">Pinctada imbricata</name>
    <name type="common">Atlantic pearl-oyster</name>
    <name type="synonym">Pinctada martensii</name>
    <dbReference type="NCBI Taxonomy" id="66713"/>
    <lineage>
        <taxon>Eukaryota</taxon>
        <taxon>Metazoa</taxon>
        <taxon>Spiralia</taxon>
        <taxon>Lophotrochozoa</taxon>
        <taxon>Mollusca</taxon>
        <taxon>Bivalvia</taxon>
        <taxon>Autobranchia</taxon>
        <taxon>Pteriomorphia</taxon>
        <taxon>Pterioida</taxon>
        <taxon>Pterioidea</taxon>
        <taxon>Pteriidae</taxon>
        <taxon>Pinctada</taxon>
    </lineage>
</organism>
<comment type="caution">
    <text evidence="2">The sequence shown here is derived from an EMBL/GenBank/DDBJ whole genome shotgun (WGS) entry which is preliminary data.</text>
</comment>
<accession>A0AA88Y4Z0</accession>
<protein>
    <submittedName>
        <fullName evidence="2">Uncharacterized protein</fullName>
    </submittedName>
</protein>
<keyword evidence="1" id="KW-0812">Transmembrane</keyword>
<name>A0AA88Y4Z0_PINIB</name>
<evidence type="ECO:0000313" key="3">
    <source>
        <dbReference type="Proteomes" id="UP001186944"/>
    </source>
</evidence>